<organism evidence="2 3">
    <name type="scientific">Acidithiobacillus ferriphilus</name>
    <dbReference type="NCBI Taxonomy" id="1689834"/>
    <lineage>
        <taxon>Bacteria</taxon>
        <taxon>Pseudomonadati</taxon>
        <taxon>Pseudomonadota</taxon>
        <taxon>Acidithiobacillia</taxon>
        <taxon>Acidithiobacillales</taxon>
        <taxon>Acidithiobacillaceae</taxon>
        <taxon>Acidithiobacillus</taxon>
    </lineage>
</organism>
<sequence length="720" mass="79656">MALLVRPIPYPEESPGGLLLRATEENGWQSPVQLLTAYRCIRNSDEKHLRTLFVRPEALEDIMHTLGMHEGIGVNLAYPRDGVTEVSPIRWSSVTTPWSSMRFVSGALCPFCLRKQLYLQRTWDHRLVTSCPKHGVLLIDRCPECGLHLSWNRPGIATCRCGYDLSLSAPETIDTDVTAFVMELATTGDQKVFAALDALFEGLLPILDKVGSLAEQHKLVELAVSGIRRPESLAPLVANYILDNECGGLSVHPRITCQPLLASRNTVVQEFGVLVLRELGIRGWLPASSLEEVSGQKGIREAAAVLGLTEDLTKKLVHHNILCGKRNKSGHAWRIENSSLNRLLMDLENRKSVVKDAISVFLYGKTPGPRHSLAEAISDIIAGALVSGGFDLASGLESLTVEAPARKVCAHWDDCVTVAELAERCNVHSENIRFAIKAGVIPAEKRVTNGRKMTVIDVSDAEKFEKDYIFAGSLARQIGASVTNFAEKLMSTGIRPVSGPKIDGGLTYIFLRQDLEALDLGAVAALDNYPTRTGRKKLGLAQHTTESTISLAKAAEALRLTVQRTKGLVLKGLLEAAEHGGRALQINRDSLDRLKSMLDDKNLIAIDDAAKIVGETRSAFEYRWVHTHLVTVIDLGVRRVIRRQCLEEVQRYKRIFITADEAGKLLGSHRSLLPNWERRGLIAPEKVMESKIVGVKLYRRTDFDRLRILKEYSGPSNEYE</sequence>
<dbReference type="EMBL" id="JAQGFR010000022">
    <property type="protein sequence ID" value="MEB8512604.1"/>
    <property type="molecule type" value="Genomic_DNA"/>
</dbReference>
<feature type="domain" description="TniQ" evidence="1">
    <location>
        <begin position="5"/>
        <end position="138"/>
    </location>
</feature>
<protein>
    <submittedName>
        <fullName evidence="2">TniQ family protein</fullName>
    </submittedName>
</protein>
<keyword evidence="3" id="KW-1185">Reference proteome</keyword>
<dbReference type="Pfam" id="PF06527">
    <property type="entry name" value="TniQ"/>
    <property type="match status" value="1"/>
</dbReference>
<gene>
    <name evidence="2" type="ORF">OW717_00930</name>
</gene>
<evidence type="ECO:0000313" key="3">
    <source>
        <dbReference type="Proteomes" id="UP001308776"/>
    </source>
</evidence>
<reference evidence="2 3" key="1">
    <citation type="submission" date="2022-11" db="EMBL/GenBank/DDBJ databases">
        <title>Comparative genomics analysis of Acidithiobacillus ferriphilus.</title>
        <authorList>
            <person name="Ma L."/>
        </authorList>
    </citation>
    <scope>NUCLEOTIDE SEQUENCE [LARGE SCALE GENOMIC DNA]</scope>
    <source>
        <strain evidence="2 3">DY15</strain>
    </source>
</reference>
<proteinExistence type="predicted"/>
<dbReference type="InterPro" id="IPR009492">
    <property type="entry name" value="TniQ"/>
</dbReference>
<evidence type="ECO:0000259" key="1">
    <source>
        <dbReference type="Pfam" id="PF06527"/>
    </source>
</evidence>
<comment type="caution">
    <text evidence="2">The sequence shown here is derived from an EMBL/GenBank/DDBJ whole genome shotgun (WGS) entry which is preliminary data.</text>
</comment>
<name>A0ABU6FMS6_9PROT</name>
<accession>A0ABU6FMS6</accession>
<dbReference type="Proteomes" id="UP001308776">
    <property type="component" value="Unassembled WGS sequence"/>
</dbReference>
<evidence type="ECO:0000313" key="2">
    <source>
        <dbReference type="EMBL" id="MEB8512604.1"/>
    </source>
</evidence>
<dbReference type="RefSeq" id="WP_081258074.1">
    <property type="nucleotide sequence ID" value="NZ_CP080536.1"/>
</dbReference>